<sequence>MNSESFYLECFEILRTGKPAVVVEVAELIAAGVPPVQVPERIPKKMLQNNPTSMPLLIENAACYLRSVVPIVSGTVAHLLH</sequence>
<dbReference type="RefSeq" id="WP_371836919.1">
    <property type="nucleotide sequence ID" value="NZ_JBGMEK010000001.1"/>
</dbReference>
<keyword evidence="2" id="KW-1185">Reference proteome</keyword>
<organism evidence="1 2">
    <name type="scientific">Microbulbifer epialgicus</name>
    <dbReference type="NCBI Taxonomy" id="393907"/>
    <lineage>
        <taxon>Bacteria</taxon>
        <taxon>Pseudomonadati</taxon>
        <taxon>Pseudomonadota</taxon>
        <taxon>Gammaproteobacteria</taxon>
        <taxon>Cellvibrionales</taxon>
        <taxon>Microbulbiferaceae</taxon>
        <taxon>Microbulbifer</taxon>
    </lineage>
</organism>
<reference evidence="1 2" key="1">
    <citation type="submission" date="2024-08" db="EMBL/GenBank/DDBJ databases">
        <authorList>
            <person name="Ishaq N."/>
        </authorList>
    </citation>
    <scope>NUCLEOTIDE SEQUENCE [LARGE SCALE GENOMIC DNA]</scope>
    <source>
        <strain evidence="1 2">DSM 18651</strain>
    </source>
</reference>
<evidence type="ECO:0000313" key="1">
    <source>
        <dbReference type="EMBL" id="MFA0809298.1"/>
    </source>
</evidence>
<protein>
    <submittedName>
        <fullName evidence="1">Uncharacterized protein</fullName>
    </submittedName>
</protein>
<dbReference type="Proteomes" id="UP001569428">
    <property type="component" value="Unassembled WGS sequence"/>
</dbReference>
<evidence type="ECO:0000313" key="2">
    <source>
        <dbReference type="Proteomes" id="UP001569428"/>
    </source>
</evidence>
<proteinExistence type="predicted"/>
<accession>A0ABV4NUV0</accession>
<name>A0ABV4NUV0_9GAMM</name>
<dbReference type="EMBL" id="JBGMEK010000001">
    <property type="protein sequence ID" value="MFA0809298.1"/>
    <property type="molecule type" value="Genomic_DNA"/>
</dbReference>
<gene>
    <name evidence="1" type="ORF">ACCI49_00080</name>
</gene>
<comment type="caution">
    <text evidence="1">The sequence shown here is derived from an EMBL/GenBank/DDBJ whole genome shotgun (WGS) entry which is preliminary data.</text>
</comment>